<dbReference type="AlphaFoldDB" id="A0A7T8HJP6"/>
<dbReference type="EMBL" id="CP045896">
    <property type="protein sequence ID" value="QQP50685.1"/>
    <property type="molecule type" value="Genomic_DNA"/>
</dbReference>
<keyword evidence="1" id="KW-0472">Membrane</keyword>
<gene>
    <name evidence="2" type="ORF">FKW44_011786</name>
</gene>
<proteinExistence type="predicted"/>
<sequence length="64" mass="7679">MEMQTQFKVNRMENMINHKELHDLPIMIMKITLMEIMPIMLPMLNMPLHLITDWPVKEVETMSP</sequence>
<evidence type="ECO:0000313" key="2">
    <source>
        <dbReference type="EMBL" id="QQP50685.1"/>
    </source>
</evidence>
<evidence type="ECO:0000313" key="3">
    <source>
        <dbReference type="Proteomes" id="UP000595437"/>
    </source>
</evidence>
<keyword evidence="3" id="KW-1185">Reference proteome</keyword>
<accession>A0A7T8HJP6</accession>
<protein>
    <submittedName>
        <fullName evidence="2">Uncharacterized protein</fullName>
    </submittedName>
</protein>
<keyword evidence="1" id="KW-1133">Transmembrane helix</keyword>
<dbReference type="Proteomes" id="UP000595437">
    <property type="component" value="Chromosome 7"/>
</dbReference>
<organism evidence="2 3">
    <name type="scientific">Caligus rogercresseyi</name>
    <name type="common">Sea louse</name>
    <dbReference type="NCBI Taxonomy" id="217165"/>
    <lineage>
        <taxon>Eukaryota</taxon>
        <taxon>Metazoa</taxon>
        <taxon>Ecdysozoa</taxon>
        <taxon>Arthropoda</taxon>
        <taxon>Crustacea</taxon>
        <taxon>Multicrustacea</taxon>
        <taxon>Hexanauplia</taxon>
        <taxon>Copepoda</taxon>
        <taxon>Siphonostomatoida</taxon>
        <taxon>Caligidae</taxon>
        <taxon>Caligus</taxon>
    </lineage>
</organism>
<name>A0A7T8HJP6_CALRO</name>
<evidence type="ECO:0000256" key="1">
    <source>
        <dbReference type="SAM" id="Phobius"/>
    </source>
</evidence>
<feature type="transmembrane region" description="Helical" evidence="1">
    <location>
        <begin position="21"/>
        <end position="41"/>
    </location>
</feature>
<keyword evidence="1" id="KW-0812">Transmembrane</keyword>
<reference evidence="3" key="1">
    <citation type="submission" date="2021-01" db="EMBL/GenBank/DDBJ databases">
        <title>Caligus Genome Assembly.</title>
        <authorList>
            <person name="Gallardo-Escarate C."/>
        </authorList>
    </citation>
    <scope>NUCLEOTIDE SEQUENCE [LARGE SCALE GENOMIC DNA]</scope>
</reference>